<keyword evidence="2" id="KW-1185">Reference proteome</keyword>
<organism evidence="1">
    <name type="scientific">Oryza glumipatula</name>
    <dbReference type="NCBI Taxonomy" id="40148"/>
    <lineage>
        <taxon>Eukaryota</taxon>
        <taxon>Viridiplantae</taxon>
        <taxon>Streptophyta</taxon>
        <taxon>Embryophyta</taxon>
        <taxon>Tracheophyta</taxon>
        <taxon>Spermatophyta</taxon>
        <taxon>Magnoliopsida</taxon>
        <taxon>Liliopsida</taxon>
        <taxon>Poales</taxon>
        <taxon>Poaceae</taxon>
        <taxon>BOP clade</taxon>
        <taxon>Oryzoideae</taxon>
        <taxon>Oryzeae</taxon>
        <taxon>Oryzinae</taxon>
        <taxon>Oryza</taxon>
    </lineage>
</organism>
<reference evidence="1" key="1">
    <citation type="submission" date="2015-04" db="UniProtKB">
        <authorList>
            <consortium name="EnsemblPlants"/>
        </authorList>
    </citation>
    <scope>IDENTIFICATION</scope>
</reference>
<name>A0A0E0B058_9ORYZ</name>
<dbReference type="EnsemblPlants" id="OGLUM09G02750.1">
    <property type="protein sequence ID" value="OGLUM09G02750.1"/>
    <property type="gene ID" value="OGLUM09G02750"/>
</dbReference>
<dbReference type="Gramene" id="OGLUM09G02750.1">
    <property type="protein sequence ID" value="OGLUM09G02750.1"/>
    <property type="gene ID" value="OGLUM09G02750"/>
</dbReference>
<reference evidence="1" key="2">
    <citation type="submission" date="2018-05" db="EMBL/GenBank/DDBJ databases">
        <title>OgluRS3 (Oryza glumaepatula Reference Sequence Version 3).</title>
        <authorList>
            <person name="Zhang J."/>
            <person name="Kudrna D."/>
            <person name="Lee S."/>
            <person name="Talag J."/>
            <person name="Welchert J."/>
            <person name="Wing R.A."/>
        </authorList>
    </citation>
    <scope>NUCLEOTIDE SEQUENCE [LARGE SCALE GENOMIC DNA]</scope>
</reference>
<protein>
    <submittedName>
        <fullName evidence="1">Uncharacterized protein</fullName>
    </submittedName>
</protein>
<accession>A0A0E0B058</accession>
<dbReference type="HOGENOM" id="CLU_2798106_0_0_1"/>
<sequence>MDGIEELVEVEEAVVLQDDADAVADDEGVDEFAKTRERNLFAKHSIHFFAIASKNVRDGTEEGYKLCL</sequence>
<evidence type="ECO:0000313" key="2">
    <source>
        <dbReference type="Proteomes" id="UP000026961"/>
    </source>
</evidence>
<dbReference type="AlphaFoldDB" id="A0A0E0B058"/>
<proteinExistence type="predicted"/>
<dbReference type="Proteomes" id="UP000026961">
    <property type="component" value="Chromosome 9"/>
</dbReference>
<evidence type="ECO:0000313" key="1">
    <source>
        <dbReference type="EnsemblPlants" id="OGLUM09G02750.1"/>
    </source>
</evidence>